<dbReference type="InterPro" id="IPR034505">
    <property type="entry name" value="Coproporphyrinogen-III_oxidase"/>
</dbReference>
<evidence type="ECO:0000256" key="1">
    <source>
        <dbReference type="ARBA" id="ARBA00006100"/>
    </source>
</evidence>
<evidence type="ECO:0000259" key="3">
    <source>
        <dbReference type="PROSITE" id="PS51918"/>
    </source>
</evidence>
<organism evidence="4">
    <name type="scientific">uncultured spirochete</name>
    <dbReference type="NCBI Taxonomy" id="156406"/>
    <lineage>
        <taxon>Bacteria</taxon>
        <taxon>Pseudomonadati</taxon>
        <taxon>Spirochaetota</taxon>
        <taxon>Spirochaetia</taxon>
        <taxon>Spirochaetales</taxon>
        <taxon>environmental samples</taxon>
    </lineage>
</organism>
<keyword evidence="2" id="KW-0963">Cytoplasm</keyword>
<dbReference type="InterPro" id="IPR004559">
    <property type="entry name" value="HemW-like"/>
</dbReference>
<keyword evidence="2" id="KW-0143">Chaperone</keyword>
<sequence length="419" mass="46542">MSSEAPQVYLVLPETKPFPINSLYVHIPFCAGRCSYCDFFSVSARNCPQVFSLEYESSYVDAVLEQTQLWSEKFDAGPFSTIYIGGGTPSVLNEGVLERLVKGLEPYAASGCEWTVEANPESVHKSLLDMLAKTKVTRISLGVQTLSHDEWPALQRVGSVEDSKRSIDLVREYPFELSVDVLAGIPQPQGRTEAWQSILLGSLEYLAERVSHISLYDLTLEEGTPLQRQVASGALVSPNADAMAEARDAANALLASRGFQRYEVSNYARSGHECRHNLAYWNMRPYLGVGSGAVSTIQYCDPEEEPMLGTMVRITGRKDSARYIAKPAEIPPEIEYIDRKTALFEFLMMGFRTARGVDTQRISSLFGVDVAQIIPSALARWKPGIVRGRHCIALHTRNFDILNRFLVECLEELDKGGLG</sequence>
<accession>A0A3P3XTG2</accession>
<dbReference type="GO" id="GO:0004109">
    <property type="term" value="F:coproporphyrinogen oxidase activity"/>
    <property type="evidence" value="ECO:0007669"/>
    <property type="project" value="InterPro"/>
</dbReference>
<dbReference type="PROSITE" id="PS51918">
    <property type="entry name" value="RADICAL_SAM"/>
    <property type="match status" value="1"/>
</dbReference>
<keyword evidence="2" id="KW-0349">Heme</keyword>
<dbReference type="GO" id="GO:0006779">
    <property type="term" value="P:porphyrin-containing compound biosynthetic process"/>
    <property type="evidence" value="ECO:0007669"/>
    <property type="project" value="InterPro"/>
</dbReference>
<dbReference type="SFLD" id="SFLDS00029">
    <property type="entry name" value="Radical_SAM"/>
    <property type="match status" value="1"/>
</dbReference>
<reference evidence="4" key="1">
    <citation type="submission" date="2017-02" db="EMBL/GenBank/DDBJ databases">
        <authorList>
            <person name="Regsiter A."/>
            <person name="William W."/>
        </authorList>
    </citation>
    <scope>NUCLEOTIDE SEQUENCE</scope>
    <source>
        <strain evidence="4">BdmA 4</strain>
    </source>
</reference>
<dbReference type="PANTHER" id="PTHR13932:SF5">
    <property type="entry name" value="RADICAL S-ADENOSYL METHIONINE DOMAIN-CONTAINING PROTEIN 1, MITOCHONDRIAL"/>
    <property type="match status" value="1"/>
</dbReference>
<dbReference type="InterPro" id="IPR010723">
    <property type="entry name" value="HemN_C"/>
</dbReference>
<dbReference type="InterPro" id="IPR007197">
    <property type="entry name" value="rSAM"/>
</dbReference>
<comment type="function">
    <text evidence="2">Probably acts as a heme chaperone, transferring heme to an unknown acceptor. Binds one molecule of heme per monomer, possibly covalently. Binds 1 [4Fe-4S] cluster. The cluster is coordinated with 3 cysteines and an exchangeable S-adenosyl-L-methionine.</text>
</comment>
<dbReference type="InterPro" id="IPR058240">
    <property type="entry name" value="rSAM_sf"/>
</dbReference>
<protein>
    <recommendedName>
        <fullName evidence="2">Heme chaperone HemW</fullName>
    </recommendedName>
</protein>
<keyword evidence="2" id="KW-0411">Iron-sulfur</keyword>
<evidence type="ECO:0000256" key="2">
    <source>
        <dbReference type="RuleBase" id="RU364116"/>
    </source>
</evidence>
<dbReference type="SMART" id="SM00729">
    <property type="entry name" value="Elp3"/>
    <property type="match status" value="1"/>
</dbReference>
<comment type="subcellular location">
    <subcellularLocation>
        <location evidence="2">Cytoplasm</location>
    </subcellularLocation>
</comment>
<dbReference type="SUPFAM" id="SSF102114">
    <property type="entry name" value="Radical SAM enzymes"/>
    <property type="match status" value="1"/>
</dbReference>
<dbReference type="PANTHER" id="PTHR13932">
    <property type="entry name" value="COPROPORPHYRINIGEN III OXIDASE"/>
    <property type="match status" value="1"/>
</dbReference>
<dbReference type="InterPro" id="IPR006638">
    <property type="entry name" value="Elp3/MiaA/NifB-like_rSAM"/>
</dbReference>
<dbReference type="Pfam" id="PF04055">
    <property type="entry name" value="Radical_SAM"/>
    <property type="match status" value="1"/>
</dbReference>
<keyword evidence="2" id="KW-0479">Metal-binding</keyword>
<keyword evidence="2" id="KW-0004">4Fe-4S</keyword>
<proteinExistence type="inferred from homology"/>
<dbReference type="EMBL" id="FWDO01000005">
    <property type="protein sequence ID" value="SLM19558.1"/>
    <property type="molecule type" value="Genomic_DNA"/>
</dbReference>
<dbReference type="GO" id="GO:0005737">
    <property type="term" value="C:cytoplasm"/>
    <property type="evidence" value="ECO:0007669"/>
    <property type="project" value="UniProtKB-SubCell"/>
</dbReference>
<name>A0A3P3XTG2_9SPIR</name>
<evidence type="ECO:0000313" key="4">
    <source>
        <dbReference type="EMBL" id="SLM19558.1"/>
    </source>
</evidence>
<keyword evidence="2" id="KW-0949">S-adenosyl-L-methionine</keyword>
<dbReference type="AlphaFoldDB" id="A0A3P3XTG2"/>
<gene>
    <name evidence="4" type="ORF">SPIRO4BDMA_51073</name>
</gene>
<dbReference type="SFLD" id="SFLDG01065">
    <property type="entry name" value="anaerobic_coproporphyrinogen-I"/>
    <property type="match status" value="1"/>
</dbReference>
<dbReference type="GO" id="GO:0046872">
    <property type="term" value="F:metal ion binding"/>
    <property type="evidence" value="ECO:0007669"/>
    <property type="project" value="UniProtKB-UniRule"/>
</dbReference>
<keyword evidence="2" id="KW-0408">Iron</keyword>
<keyword evidence="4" id="KW-0560">Oxidoreductase</keyword>
<dbReference type="GO" id="GO:0051539">
    <property type="term" value="F:4 iron, 4 sulfur cluster binding"/>
    <property type="evidence" value="ECO:0007669"/>
    <property type="project" value="UniProtKB-UniRule"/>
</dbReference>
<dbReference type="Pfam" id="PF06969">
    <property type="entry name" value="HemN_C"/>
    <property type="match status" value="1"/>
</dbReference>
<comment type="similarity">
    <text evidence="1">Belongs to the anaerobic coproporphyrinogen-III oxidase family. HemW subfamily.</text>
</comment>
<dbReference type="NCBIfam" id="TIGR00539">
    <property type="entry name" value="hemN_rel"/>
    <property type="match status" value="1"/>
</dbReference>
<dbReference type="SFLD" id="SFLDF00562">
    <property type="entry name" value="HemN-like__clustered_with_heat"/>
    <property type="match status" value="1"/>
</dbReference>
<dbReference type="CDD" id="cd01335">
    <property type="entry name" value="Radical_SAM"/>
    <property type="match status" value="1"/>
</dbReference>
<feature type="domain" description="Radical SAM core" evidence="3">
    <location>
        <begin position="15"/>
        <end position="257"/>
    </location>
</feature>